<comment type="caution">
    <text evidence="1">The sequence shown here is derived from an EMBL/GenBank/DDBJ whole genome shotgun (WGS) entry which is preliminary data.</text>
</comment>
<reference evidence="1 2" key="1">
    <citation type="journal article" date="2021" name="Sci. Rep.">
        <title>Chromosome anchoring in Senegalese sole (Solea senegalensis) reveals sex-associated markers and genome rearrangements in flatfish.</title>
        <authorList>
            <person name="Guerrero-Cozar I."/>
            <person name="Gomez-Garrido J."/>
            <person name="Berbel C."/>
            <person name="Martinez-Blanch J.F."/>
            <person name="Alioto T."/>
            <person name="Claros M.G."/>
            <person name="Gagnaire P.A."/>
            <person name="Manchado M."/>
        </authorList>
    </citation>
    <scope>NUCLEOTIDE SEQUENCE [LARGE SCALE GENOMIC DNA]</scope>
    <source>
        <strain evidence="1">Sse05_10M</strain>
    </source>
</reference>
<accession>A0AAV6R8Q8</accession>
<proteinExistence type="predicted"/>
<name>A0AAV6R8Q8_SOLSE</name>
<dbReference type="Proteomes" id="UP000693946">
    <property type="component" value="Linkage Group LG20"/>
</dbReference>
<dbReference type="AlphaFoldDB" id="A0AAV6R8Q8"/>
<protein>
    <submittedName>
        <fullName evidence="1">Uncharacterized protein</fullName>
    </submittedName>
</protein>
<evidence type="ECO:0000313" key="2">
    <source>
        <dbReference type="Proteomes" id="UP000693946"/>
    </source>
</evidence>
<keyword evidence="2" id="KW-1185">Reference proteome</keyword>
<dbReference type="EMBL" id="JAGKHQ010000013">
    <property type="protein sequence ID" value="KAG7501103.1"/>
    <property type="molecule type" value="Genomic_DNA"/>
</dbReference>
<evidence type="ECO:0000313" key="1">
    <source>
        <dbReference type="EMBL" id="KAG7501103.1"/>
    </source>
</evidence>
<gene>
    <name evidence="1" type="ORF">JOB18_039792</name>
</gene>
<sequence length="165" mass="18774">MHIMGHPFAFGGKNLRMPNQNRACVHSSLFLNCCAFDEELGLLDGIGKYRPGNCDNNNKKKIKRNNLNECHKWKFPYPEKPTPELRSVTLLDSAGDVNHISSILRHTECTTVRSAACKHVELHDLSQVAVAKLWRGDLRTHSPDTWLFSQLLQNQSVLYESLQYG</sequence>
<organism evidence="1 2">
    <name type="scientific">Solea senegalensis</name>
    <name type="common">Senegalese sole</name>
    <dbReference type="NCBI Taxonomy" id="28829"/>
    <lineage>
        <taxon>Eukaryota</taxon>
        <taxon>Metazoa</taxon>
        <taxon>Chordata</taxon>
        <taxon>Craniata</taxon>
        <taxon>Vertebrata</taxon>
        <taxon>Euteleostomi</taxon>
        <taxon>Actinopterygii</taxon>
        <taxon>Neopterygii</taxon>
        <taxon>Teleostei</taxon>
        <taxon>Neoteleostei</taxon>
        <taxon>Acanthomorphata</taxon>
        <taxon>Carangaria</taxon>
        <taxon>Pleuronectiformes</taxon>
        <taxon>Pleuronectoidei</taxon>
        <taxon>Soleidae</taxon>
        <taxon>Solea</taxon>
    </lineage>
</organism>